<keyword evidence="5" id="KW-0411">Iron-sulfur</keyword>
<dbReference type="AlphaFoldDB" id="X1KYE1"/>
<feature type="non-terminal residue" evidence="7">
    <location>
        <position position="1"/>
    </location>
</feature>
<evidence type="ECO:0000256" key="2">
    <source>
        <dbReference type="ARBA" id="ARBA00022691"/>
    </source>
</evidence>
<dbReference type="InterPro" id="IPR056591">
    <property type="entry name" value="ELP3-like_N"/>
</dbReference>
<evidence type="ECO:0000256" key="4">
    <source>
        <dbReference type="ARBA" id="ARBA00023004"/>
    </source>
</evidence>
<protein>
    <recommendedName>
        <fullName evidence="6">ELP3-like N-terminal domain-containing protein</fullName>
    </recommendedName>
</protein>
<dbReference type="GO" id="GO:0005737">
    <property type="term" value="C:cytoplasm"/>
    <property type="evidence" value="ECO:0007669"/>
    <property type="project" value="TreeGrafter"/>
</dbReference>
<feature type="domain" description="ELP3-like N-terminal" evidence="6">
    <location>
        <begin position="3"/>
        <end position="68"/>
    </location>
</feature>
<keyword evidence="3" id="KW-0479">Metal-binding</keyword>
<evidence type="ECO:0000259" key="6">
    <source>
        <dbReference type="Pfam" id="PF23613"/>
    </source>
</evidence>
<keyword evidence="2" id="KW-0949">S-adenosyl-L-methionine</keyword>
<dbReference type="GO" id="GO:0002926">
    <property type="term" value="P:tRNA wobble base 5-methoxycarbonylmethyl-2-thiouridinylation"/>
    <property type="evidence" value="ECO:0007669"/>
    <property type="project" value="TreeGrafter"/>
</dbReference>
<sequence>IKKIARAIIDYLLKHPNTPREKITNIKGKYAKKFNFNKVIKNATILTYSTEEEKQILTQLLRRRTTRTLSGVSVIAIMTKPLPCPGTCVYCPGQDSQPDQKVAQSYT</sequence>
<name>X1KYE1_9ZZZZ</name>
<organism evidence="7">
    <name type="scientific">marine sediment metagenome</name>
    <dbReference type="NCBI Taxonomy" id="412755"/>
    <lineage>
        <taxon>unclassified sequences</taxon>
        <taxon>metagenomes</taxon>
        <taxon>ecological metagenomes</taxon>
    </lineage>
</organism>
<gene>
    <name evidence="7" type="ORF">S03H2_70999</name>
</gene>
<dbReference type="GO" id="GO:0046872">
    <property type="term" value="F:metal ion binding"/>
    <property type="evidence" value="ECO:0007669"/>
    <property type="project" value="UniProtKB-KW"/>
</dbReference>
<accession>X1KYE1</accession>
<evidence type="ECO:0000256" key="1">
    <source>
        <dbReference type="ARBA" id="ARBA00022485"/>
    </source>
</evidence>
<dbReference type="GO" id="GO:0051539">
    <property type="term" value="F:4 iron, 4 sulfur cluster binding"/>
    <property type="evidence" value="ECO:0007669"/>
    <property type="project" value="UniProtKB-KW"/>
</dbReference>
<proteinExistence type="predicted"/>
<dbReference type="PANTHER" id="PTHR11135">
    <property type="entry name" value="HISTONE ACETYLTRANSFERASE-RELATED"/>
    <property type="match status" value="1"/>
</dbReference>
<comment type="caution">
    <text evidence="7">The sequence shown here is derived from an EMBL/GenBank/DDBJ whole genome shotgun (WGS) entry which is preliminary data.</text>
</comment>
<feature type="non-terminal residue" evidence="7">
    <location>
        <position position="107"/>
    </location>
</feature>
<evidence type="ECO:0000256" key="5">
    <source>
        <dbReference type="ARBA" id="ARBA00023014"/>
    </source>
</evidence>
<reference evidence="7" key="1">
    <citation type="journal article" date="2014" name="Front. Microbiol.">
        <title>High frequency of phylogenetically diverse reductive dehalogenase-homologous genes in deep subseafloor sedimentary metagenomes.</title>
        <authorList>
            <person name="Kawai M."/>
            <person name="Futagami T."/>
            <person name="Toyoda A."/>
            <person name="Takaki Y."/>
            <person name="Nishi S."/>
            <person name="Hori S."/>
            <person name="Arai W."/>
            <person name="Tsubouchi T."/>
            <person name="Morono Y."/>
            <person name="Uchiyama I."/>
            <person name="Ito T."/>
            <person name="Fujiyama A."/>
            <person name="Inagaki F."/>
            <person name="Takami H."/>
        </authorList>
    </citation>
    <scope>NUCLEOTIDE SEQUENCE</scope>
    <source>
        <strain evidence="7">Expedition CK06-06</strain>
    </source>
</reference>
<keyword evidence="1" id="KW-0004">4Fe-4S</keyword>
<keyword evidence="4" id="KW-0408">Iron</keyword>
<evidence type="ECO:0000313" key="7">
    <source>
        <dbReference type="EMBL" id="GAH98645.1"/>
    </source>
</evidence>
<dbReference type="Pfam" id="PF23613">
    <property type="entry name" value="ELP3_N"/>
    <property type="match status" value="1"/>
</dbReference>
<evidence type="ECO:0000256" key="3">
    <source>
        <dbReference type="ARBA" id="ARBA00022723"/>
    </source>
</evidence>
<dbReference type="PANTHER" id="PTHR11135:SF0">
    <property type="entry name" value="ELONGATOR COMPLEX PROTEIN 3"/>
    <property type="match status" value="1"/>
</dbReference>
<dbReference type="EMBL" id="BARU01047358">
    <property type="protein sequence ID" value="GAH98645.1"/>
    <property type="molecule type" value="Genomic_DNA"/>
</dbReference>
<dbReference type="InterPro" id="IPR039661">
    <property type="entry name" value="ELP3"/>
</dbReference>